<organism evidence="2 4">
    <name type="scientific">Medicago truncatula</name>
    <name type="common">Barrel medic</name>
    <name type="synonym">Medicago tribuloides</name>
    <dbReference type="NCBI Taxonomy" id="3880"/>
    <lineage>
        <taxon>Eukaryota</taxon>
        <taxon>Viridiplantae</taxon>
        <taxon>Streptophyta</taxon>
        <taxon>Embryophyta</taxon>
        <taxon>Tracheophyta</taxon>
        <taxon>Spermatophyta</taxon>
        <taxon>Magnoliopsida</taxon>
        <taxon>eudicotyledons</taxon>
        <taxon>Gunneridae</taxon>
        <taxon>Pentapetalae</taxon>
        <taxon>rosids</taxon>
        <taxon>fabids</taxon>
        <taxon>Fabales</taxon>
        <taxon>Fabaceae</taxon>
        <taxon>Papilionoideae</taxon>
        <taxon>50 kb inversion clade</taxon>
        <taxon>NPAAA clade</taxon>
        <taxon>Hologalegina</taxon>
        <taxon>IRL clade</taxon>
        <taxon>Trifolieae</taxon>
        <taxon>Medicago</taxon>
    </lineage>
</organism>
<dbReference type="EMBL" id="KL402740">
    <property type="protein sequence ID" value="KEH17434.1"/>
    <property type="molecule type" value="Genomic_DNA"/>
</dbReference>
<dbReference type="EnsemblPlants" id="KEH17434">
    <property type="protein sequence ID" value="KEH17434"/>
    <property type="gene ID" value="MTR_0015s0120"/>
</dbReference>
<name>A0A072TIS3_MEDTR</name>
<proteinExistence type="predicted"/>
<feature type="domain" description="RNase H type-1" evidence="1">
    <location>
        <begin position="283"/>
        <end position="357"/>
    </location>
</feature>
<evidence type="ECO:0000313" key="3">
    <source>
        <dbReference type="EnsemblPlants" id="KEH17434"/>
    </source>
</evidence>
<keyword evidence="4" id="KW-1185">Reference proteome</keyword>
<dbReference type="Proteomes" id="UP000002051">
    <property type="component" value="Unassembled WGS sequence"/>
</dbReference>
<reference evidence="2 4" key="1">
    <citation type="journal article" date="2011" name="Nature">
        <title>The Medicago genome provides insight into the evolution of rhizobial symbioses.</title>
        <authorList>
            <person name="Young N.D."/>
            <person name="Debelle F."/>
            <person name="Oldroyd G.E."/>
            <person name="Geurts R."/>
            <person name="Cannon S.B."/>
            <person name="Udvardi M.K."/>
            <person name="Benedito V.A."/>
            <person name="Mayer K.F."/>
            <person name="Gouzy J."/>
            <person name="Schoof H."/>
            <person name="Van de Peer Y."/>
            <person name="Proost S."/>
            <person name="Cook D.R."/>
            <person name="Meyers B.C."/>
            <person name="Spannagl M."/>
            <person name="Cheung F."/>
            <person name="De Mita S."/>
            <person name="Krishnakumar V."/>
            <person name="Gundlach H."/>
            <person name="Zhou S."/>
            <person name="Mudge J."/>
            <person name="Bharti A.K."/>
            <person name="Murray J.D."/>
            <person name="Naoumkina M.A."/>
            <person name="Rosen B."/>
            <person name="Silverstein K.A."/>
            <person name="Tang H."/>
            <person name="Rombauts S."/>
            <person name="Zhao P.X."/>
            <person name="Zhou P."/>
            <person name="Barbe V."/>
            <person name="Bardou P."/>
            <person name="Bechner M."/>
            <person name="Bellec A."/>
            <person name="Berger A."/>
            <person name="Berges H."/>
            <person name="Bidwell S."/>
            <person name="Bisseling T."/>
            <person name="Choisne N."/>
            <person name="Couloux A."/>
            <person name="Denny R."/>
            <person name="Deshpande S."/>
            <person name="Dai X."/>
            <person name="Doyle J.J."/>
            <person name="Dudez A.M."/>
            <person name="Farmer A.D."/>
            <person name="Fouteau S."/>
            <person name="Franken C."/>
            <person name="Gibelin C."/>
            <person name="Gish J."/>
            <person name="Goldstein S."/>
            <person name="Gonzalez A.J."/>
            <person name="Green P.J."/>
            <person name="Hallab A."/>
            <person name="Hartog M."/>
            <person name="Hua A."/>
            <person name="Humphray S.J."/>
            <person name="Jeong D.H."/>
            <person name="Jing Y."/>
            <person name="Jocker A."/>
            <person name="Kenton S.M."/>
            <person name="Kim D.J."/>
            <person name="Klee K."/>
            <person name="Lai H."/>
            <person name="Lang C."/>
            <person name="Lin S."/>
            <person name="Macmil S.L."/>
            <person name="Magdelenat G."/>
            <person name="Matthews L."/>
            <person name="McCorrison J."/>
            <person name="Monaghan E.L."/>
            <person name="Mun J.H."/>
            <person name="Najar F.Z."/>
            <person name="Nicholson C."/>
            <person name="Noirot C."/>
            <person name="O'Bleness M."/>
            <person name="Paule C.R."/>
            <person name="Poulain J."/>
            <person name="Prion F."/>
            <person name="Qin B."/>
            <person name="Qu C."/>
            <person name="Retzel E.F."/>
            <person name="Riddle C."/>
            <person name="Sallet E."/>
            <person name="Samain S."/>
            <person name="Samson N."/>
            <person name="Sanders I."/>
            <person name="Saurat O."/>
            <person name="Scarpelli C."/>
            <person name="Schiex T."/>
            <person name="Segurens B."/>
            <person name="Severin A.J."/>
            <person name="Sherrier D.J."/>
            <person name="Shi R."/>
            <person name="Sims S."/>
            <person name="Singer S.R."/>
            <person name="Sinharoy S."/>
            <person name="Sterck L."/>
            <person name="Viollet A."/>
            <person name="Wang B.B."/>
            <person name="Wang K."/>
            <person name="Wang M."/>
            <person name="Wang X."/>
            <person name="Warfsmann J."/>
            <person name="Weissenbach J."/>
            <person name="White D.D."/>
            <person name="White J.D."/>
            <person name="Wiley G.B."/>
            <person name="Wincker P."/>
            <person name="Xing Y."/>
            <person name="Yang L."/>
            <person name="Yao Z."/>
            <person name="Ying F."/>
            <person name="Zhai J."/>
            <person name="Zhou L."/>
            <person name="Zuber A."/>
            <person name="Denarie J."/>
            <person name="Dixon R.A."/>
            <person name="May G.D."/>
            <person name="Schwartz D.C."/>
            <person name="Rogers J."/>
            <person name="Quetier F."/>
            <person name="Town C.D."/>
            <person name="Roe B.A."/>
        </authorList>
    </citation>
    <scope>NUCLEOTIDE SEQUENCE [LARGE SCALE GENOMIC DNA]</scope>
    <source>
        <strain evidence="2">A17</strain>
        <strain evidence="3 4">cv. Jemalong A17</strain>
    </source>
</reference>
<dbReference type="GO" id="GO:0003676">
    <property type="term" value="F:nucleic acid binding"/>
    <property type="evidence" value="ECO:0007669"/>
    <property type="project" value="InterPro"/>
</dbReference>
<reference evidence="3" key="3">
    <citation type="submission" date="2015-06" db="UniProtKB">
        <authorList>
            <consortium name="EnsemblPlants"/>
        </authorList>
    </citation>
    <scope>IDENTIFICATION</scope>
    <source>
        <strain evidence="3">cv. Jemalong A17</strain>
    </source>
</reference>
<reference evidence="2 4" key="2">
    <citation type="journal article" date="2014" name="BMC Genomics">
        <title>An improved genome release (version Mt4.0) for the model legume Medicago truncatula.</title>
        <authorList>
            <person name="Tang H."/>
            <person name="Krishnakumar V."/>
            <person name="Bidwell S."/>
            <person name="Rosen B."/>
            <person name="Chan A."/>
            <person name="Zhou S."/>
            <person name="Gentzbittel L."/>
            <person name="Childs K.L."/>
            <person name="Yandell M."/>
            <person name="Gundlach H."/>
            <person name="Mayer K.F."/>
            <person name="Schwartz D.C."/>
            <person name="Town C.D."/>
        </authorList>
    </citation>
    <scope>GENOME REANNOTATION</scope>
    <source>
        <strain evidence="2">A17</strain>
        <strain evidence="3 4">cv. Jemalong A17</strain>
    </source>
</reference>
<dbReference type="GO" id="GO:0004523">
    <property type="term" value="F:RNA-DNA hybrid ribonuclease activity"/>
    <property type="evidence" value="ECO:0007669"/>
    <property type="project" value="InterPro"/>
</dbReference>
<dbReference type="HOGENOM" id="CLU_757325_0_0_1"/>
<dbReference type="InterPro" id="IPR002156">
    <property type="entry name" value="RNaseH_domain"/>
</dbReference>
<evidence type="ECO:0000313" key="4">
    <source>
        <dbReference type="Proteomes" id="UP000002051"/>
    </source>
</evidence>
<dbReference type="AlphaFoldDB" id="A0A072TIS3"/>
<sequence>MLLGELGINNRRRISRFKFENAWLADLDFNNFVTDKLNSYGSYPIVDKLDLFASDLSDWSKNKFNNLKRDIDMCRKQIDRMRSQASGQAVNLQKYEIFCSRNVSNVVHNNIANILGVQAVLGTGKYLGLPSMIGRRTFNLAMLGKQGWRIMTNPESLIARIYKARYYPRCNFFEATLVRKCGMSLSCNRCSIRTLLNKSPTPLYFLRWKKIDLSRQKKQMELFDVNHFKVQGSWDLLWKLQIPVLDGGDAALFCCLLWSIWKQRNNKIRNEMAETFEGRFKCNIDASFSRHLNKIGIDICIRDDSGTFVLAKTEWISPLCDVHVGETLGLLSALEWVHKLQLRPIDFELDAKRVVDNFLSTNNDVT</sequence>
<dbReference type="InterPro" id="IPR052929">
    <property type="entry name" value="RNase_H-like_EbsB-rel"/>
</dbReference>
<gene>
    <name evidence="2" type="ORF">MTR_0015s0120</name>
</gene>
<dbReference type="STRING" id="3880.A0A072TIS3"/>
<protein>
    <recommendedName>
        <fullName evidence="1">RNase H type-1 domain-containing protein</fullName>
    </recommendedName>
</protein>
<accession>A0A072TIS3</accession>
<dbReference type="PANTHER" id="PTHR47074">
    <property type="entry name" value="BNAC02G40300D PROTEIN"/>
    <property type="match status" value="1"/>
</dbReference>
<dbReference type="Pfam" id="PF13456">
    <property type="entry name" value="RVT_3"/>
    <property type="match status" value="1"/>
</dbReference>
<dbReference type="PANTHER" id="PTHR47074:SF48">
    <property type="entry name" value="POLYNUCLEOTIDYL TRANSFERASE, RIBONUCLEASE H-LIKE SUPERFAMILY PROTEIN"/>
    <property type="match status" value="1"/>
</dbReference>
<evidence type="ECO:0000313" key="2">
    <source>
        <dbReference type="EMBL" id="KEH17434.1"/>
    </source>
</evidence>
<evidence type="ECO:0000259" key="1">
    <source>
        <dbReference type="Pfam" id="PF13456"/>
    </source>
</evidence>